<name>A0A5C6A9Y6_9BACT</name>
<sequence length="73" mass="7600">MPDATQRNALQPGADYYVERGGVVFTAAFLARRGVCCDNGCRHCPYRQVEPSALAAGGAPIDAVPGLQSPHGA</sequence>
<gene>
    <name evidence="1" type="ORF">Pla108_25980</name>
</gene>
<dbReference type="Pfam" id="PF17653">
    <property type="entry name" value="DUF5522"/>
    <property type="match status" value="1"/>
</dbReference>
<proteinExistence type="predicted"/>
<accession>A0A5C6A9Y6</accession>
<keyword evidence="2" id="KW-1185">Reference proteome</keyword>
<dbReference type="OrthoDB" id="9800168at2"/>
<evidence type="ECO:0000313" key="1">
    <source>
        <dbReference type="EMBL" id="TWT96824.1"/>
    </source>
</evidence>
<protein>
    <submittedName>
        <fullName evidence="1">Uncharacterized protein</fullName>
    </submittedName>
</protein>
<dbReference type="InterPro" id="IPR040807">
    <property type="entry name" value="DUF5522"/>
</dbReference>
<dbReference type="Proteomes" id="UP000317421">
    <property type="component" value="Unassembled WGS sequence"/>
</dbReference>
<dbReference type="AlphaFoldDB" id="A0A5C6A9Y6"/>
<evidence type="ECO:0000313" key="2">
    <source>
        <dbReference type="Proteomes" id="UP000317421"/>
    </source>
</evidence>
<reference evidence="1 2" key="1">
    <citation type="submission" date="2019-02" db="EMBL/GenBank/DDBJ databases">
        <title>Deep-cultivation of Planctomycetes and their phenomic and genomic characterization uncovers novel biology.</title>
        <authorList>
            <person name="Wiegand S."/>
            <person name="Jogler M."/>
            <person name="Boedeker C."/>
            <person name="Pinto D."/>
            <person name="Vollmers J."/>
            <person name="Rivas-Marin E."/>
            <person name="Kohn T."/>
            <person name="Peeters S.H."/>
            <person name="Heuer A."/>
            <person name="Rast P."/>
            <person name="Oberbeckmann S."/>
            <person name="Bunk B."/>
            <person name="Jeske O."/>
            <person name="Meyerdierks A."/>
            <person name="Storesund J.E."/>
            <person name="Kallscheuer N."/>
            <person name="Luecker S."/>
            <person name="Lage O.M."/>
            <person name="Pohl T."/>
            <person name="Merkel B.J."/>
            <person name="Hornburger P."/>
            <person name="Mueller R.-W."/>
            <person name="Bruemmer F."/>
            <person name="Labrenz M."/>
            <person name="Spormann A.M."/>
            <person name="Op Den Camp H."/>
            <person name="Overmann J."/>
            <person name="Amann R."/>
            <person name="Jetten M.S.M."/>
            <person name="Mascher T."/>
            <person name="Medema M.H."/>
            <person name="Devos D.P."/>
            <person name="Kaster A.-K."/>
            <person name="Ovreas L."/>
            <person name="Rohde M."/>
            <person name="Galperin M.Y."/>
            <person name="Jogler C."/>
        </authorList>
    </citation>
    <scope>NUCLEOTIDE SEQUENCE [LARGE SCALE GENOMIC DNA]</scope>
    <source>
        <strain evidence="1 2">Pla108</strain>
    </source>
</reference>
<dbReference type="EMBL" id="SJPR01000003">
    <property type="protein sequence ID" value="TWT96824.1"/>
    <property type="molecule type" value="Genomic_DNA"/>
</dbReference>
<dbReference type="RefSeq" id="WP_146445328.1">
    <property type="nucleotide sequence ID" value="NZ_SJPR01000003.1"/>
</dbReference>
<comment type="caution">
    <text evidence="1">The sequence shown here is derived from an EMBL/GenBank/DDBJ whole genome shotgun (WGS) entry which is preliminary data.</text>
</comment>
<organism evidence="1 2">
    <name type="scientific">Botrimarina colliarenosi</name>
    <dbReference type="NCBI Taxonomy" id="2528001"/>
    <lineage>
        <taxon>Bacteria</taxon>
        <taxon>Pseudomonadati</taxon>
        <taxon>Planctomycetota</taxon>
        <taxon>Planctomycetia</taxon>
        <taxon>Pirellulales</taxon>
        <taxon>Lacipirellulaceae</taxon>
        <taxon>Botrimarina</taxon>
    </lineage>
</organism>